<sequence length="150" mass="16186">MWLKLTFILHFPSLNAASCGGTYIGQTGEIHSPGFPGSNYPKNSNFAPNRRVTLIINDLPSSSCRYDYVAVYDGPDSLAPLLGRFCGTVLPPDIRSSTNNLFIIFSTDATVSGVGWRATYSQTLVLGAAPPQEKSVGGFPFVWIVCHNAV</sequence>
<organism evidence="6 7">
    <name type="scientific">Poecilia mexicana</name>
    <dbReference type="NCBI Taxonomy" id="48701"/>
    <lineage>
        <taxon>Eukaryota</taxon>
        <taxon>Metazoa</taxon>
        <taxon>Chordata</taxon>
        <taxon>Craniata</taxon>
        <taxon>Vertebrata</taxon>
        <taxon>Euteleostomi</taxon>
        <taxon>Actinopterygii</taxon>
        <taxon>Neopterygii</taxon>
        <taxon>Teleostei</taxon>
        <taxon>Neoteleostei</taxon>
        <taxon>Acanthomorphata</taxon>
        <taxon>Ovalentaria</taxon>
        <taxon>Atherinomorphae</taxon>
        <taxon>Cyprinodontiformes</taxon>
        <taxon>Poeciliidae</taxon>
        <taxon>Poeciliinae</taxon>
        <taxon>Poecilia</taxon>
    </lineage>
</organism>
<dbReference type="FunFam" id="2.60.120.290:FF:000005">
    <property type="entry name" value="Procollagen C-endopeptidase enhancer 1"/>
    <property type="match status" value="1"/>
</dbReference>
<reference evidence="6" key="1">
    <citation type="submission" date="2025-08" db="UniProtKB">
        <authorList>
            <consortium name="Ensembl"/>
        </authorList>
    </citation>
    <scope>IDENTIFICATION</scope>
</reference>
<keyword evidence="7" id="KW-1185">Reference proteome</keyword>
<feature type="domain" description="CUB" evidence="5">
    <location>
        <begin position="19"/>
        <end position="123"/>
    </location>
</feature>
<proteinExistence type="predicted"/>
<dbReference type="AlphaFoldDB" id="A0A3B3YJS7"/>
<accession>A0A3B3YJS7</accession>
<dbReference type="PANTHER" id="PTHR24251">
    <property type="entry name" value="OVOCHYMASE-RELATED"/>
    <property type="match status" value="1"/>
</dbReference>
<name>A0A3B3YJS7_9TELE</name>
<evidence type="ECO:0000313" key="6">
    <source>
        <dbReference type="Ensembl" id="ENSPMEP00000027433.1"/>
    </source>
</evidence>
<dbReference type="CDD" id="cd00041">
    <property type="entry name" value="CUB"/>
    <property type="match status" value="1"/>
</dbReference>
<dbReference type="SMART" id="SM00042">
    <property type="entry name" value="CUB"/>
    <property type="match status" value="1"/>
</dbReference>
<keyword evidence="1" id="KW-0677">Repeat</keyword>
<feature type="chain" id="PRO_5017238131" description="CUB domain-containing protein" evidence="4">
    <location>
        <begin position="18"/>
        <end position="150"/>
    </location>
</feature>
<dbReference type="Gene3D" id="2.60.120.290">
    <property type="entry name" value="Spermadhesin, CUB domain"/>
    <property type="match status" value="1"/>
</dbReference>
<keyword evidence="2" id="KW-1015">Disulfide bond</keyword>
<keyword evidence="4" id="KW-0732">Signal</keyword>
<evidence type="ECO:0000256" key="3">
    <source>
        <dbReference type="PROSITE-ProRule" id="PRU00059"/>
    </source>
</evidence>
<evidence type="ECO:0000256" key="4">
    <source>
        <dbReference type="SAM" id="SignalP"/>
    </source>
</evidence>
<dbReference type="PROSITE" id="PS01180">
    <property type="entry name" value="CUB"/>
    <property type="match status" value="1"/>
</dbReference>
<dbReference type="PANTHER" id="PTHR24251:SF37">
    <property type="entry name" value="CUB DOMAIN-CONTAINING PROTEIN"/>
    <property type="match status" value="1"/>
</dbReference>
<evidence type="ECO:0000313" key="7">
    <source>
        <dbReference type="Proteomes" id="UP000261480"/>
    </source>
</evidence>
<reference evidence="6" key="2">
    <citation type="submission" date="2025-09" db="UniProtKB">
        <authorList>
            <consortium name="Ensembl"/>
        </authorList>
    </citation>
    <scope>IDENTIFICATION</scope>
</reference>
<evidence type="ECO:0000256" key="2">
    <source>
        <dbReference type="ARBA" id="ARBA00023157"/>
    </source>
</evidence>
<feature type="signal peptide" evidence="4">
    <location>
        <begin position="1"/>
        <end position="17"/>
    </location>
</feature>
<dbReference type="Ensembl" id="ENSPMET00000030798.1">
    <property type="protein sequence ID" value="ENSPMEP00000027433.1"/>
    <property type="gene ID" value="ENSPMEG00000011824.1"/>
</dbReference>
<evidence type="ECO:0000256" key="1">
    <source>
        <dbReference type="ARBA" id="ARBA00022737"/>
    </source>
</evidence>
<comment type="caution">
    <text evidence="3">Lacks conserved residue(s) required for the propagation of feature annotation.</text>
</comment>
<protein>
    <recommendedName>
        <fullName evidence="5">CUB domain-containing protein</fullName>
    </recommendedName>
</protein>
<dbReference type="InterPro" id="IPR035914">
    <property type="entry name" value="Sperma_CUB_dom_sf"/>
</dbReference>
<dbReference type="Pfam" id="PF00431">
    <property type="entry name" value="CUB"/>
    <property type="match status" value="1"/>
</dbReference>
<dbReference type="SUPFAM" id="SSF49854">
    <property type="entry name" value="Spermadhesin, CUB domain"/>
    <property type="match status" value="1"/>
</dbReference>
<evidence type="ECO:0000259" key="5">
    <source>
        <dbReference type="PROSITE" id="PS01180"/>
    </source>
</evidence>
<dbReference type="Proteomes" id="UP000261480">
    <property type="component" value="Unplaced"/>
</dbReference>
<dbReference type="InterPro" id="IPR000859">
    <property type="entry name" value="CUB_dom"/>
</dbReference>
<dbReference type="STRING" id="48701.ENSPMEP00000027433"/>